<dbReference type="PANTHER" id="PTHR23028:SF53">
    <property type="entry name" value="ACYL_TRANSF_3 DOMAIN-CONTAINING PROTEIN"/>
    <property type="match status" value="1"/>
</dbReference>
<evidence type="ECO:0000313" key="4">
    <source>
        <dbReference type="EMBL" id="UNZ00537.1"/>
    </source>
</evidence>
<feature type="transmembrane region" description="Helical" evidence="2">
    <location>
        <begin position="83"/>
        <end position="107"/>
    </location>
</feature>
<keyword evidence="2" id="KW-1133">Transmembrane helix</keyword>
<accession>A0ABY3YTA5</accession>
<feature type="transmembrane region" description="Helical" evidence="2">
    <location>
        <begin position="171"/>
        <end position="191"/>
    </location>
</feature>
<evidence type="ECO:0000256" key="2">
    <source>
        <dbReference type="SAM" id="Phobius"/>
    </source>
</evidence>
<keyword evidence="4" id="KW-0012">Acyltransferase</keyword>
<sequence length="388" mass="44147">MSTSTNAADVLATPGPRHAAPARRRTRLTAPLEIKSGRRSQRIAALDGLRLLAALMVVAYHYIALSWPWSADGSNSFPRLFPFAAYGWLGVHLFFLISGFVICMSCWDRPLGDFFVSRIIRVFPAYWIAIIATTLTVTLVPGGLQPRKWHDVLVNFTMLQEPLHVPHVDGVYWTLFAELRFYLLLAAMAWWGLTYRHLLTLCCVWAAASALGARSESVLLRLLIMPDYSWFFIAGIAFYLMHRFGPNILLTGVTLVCFCAAQPSVNRVWHFSLKNMDRTVPYWPTLLVLAVCFGLMALVATGKLSWCTWRWLPIAGALTYPLYLLHEYIGWEIIRHFSTRLPHHTLLIATVTAMLLAAHLIHRCVERPVSRWLKPRLKTALRQTDPHR</sequence>
<keyword evidence="5" id="KW-1185">Reference proteome</keyword>
<dbReference type="InterPro" id="IPR050879">
    <property type="entry name" value="Acyltransferase_3"/>
</dbReference>
<keyword evidence="4" id="KW-0808">Transferase</keyword>
<dbReference type="GeneID" id="66860388"/>
<dbReference type="InterPro" id="IPR002656">
    <property type="entry name" value="Acyl_transf_3_dom"/>
</dbReference>
<evidence type="ECO:0000256" key="1">
    <source>
        <dbReference type="SAM" id="MobiDB-lite"/>
    </source>
</evidence>
<keyword evidence="2" id="KW-0812">Transmembrane</keyword>
<feature type="transmembrane region" description="Helical" evidence="2">
    <location>
        <begin position="311"/>
        <end position="329"/>
    </location>
</feature>
<feature type="transmembrane region" description="Helical" evidence="2">
    <location>
        <begin position="43"/>
        <end position="63"/>
    </location>
</feature>
<proteinExistence type="predicted"/>
<dbReference type="EMBL" id="CP094298">
    <property type="protein sequence ID" value="UNZ00537.1"/>
    <property type="molecule type" value="Genomic_DNA"/>
</dbReference>
<dbReference type="PANTHER" id="PTHR23028">
    <property type="entry name" value="ACETYLTRANSFERASE"/>
    <property type="match status" value="1"/>
</dbReference>
<dbReference type="Pfam" id="PF01757">
    <property type="entry name" value="Acyl_transf_3"/>
    <property type="match status" value="1"/>
</dbReference>
<name>A0ABY3YTA5_STRRM</name>
<protein>
    <submittedName>
        <fullName evidence="4">Acyltransferase family protein</fullName>
    </submittedName>
</protein>
<feature type="domain" description="Acyltransferase 3" evidence="3">
    <location>
        <begin position="44"/>
        <end position="357"/>
    </location>
</feature>
<dbReference type="RefSeq" id="WP_003980066.1">
    <property type="nucleotide sequence ID" value="NZ_CP043497.1"/>
</dbReference>
<feature type="region of interest" description="Disordered" evidence="1">
    <location>
        <begin position="1"/>
        <end position="20"/>
    </location>
</feature>
<organism evidence="4 5">
    <name type="scientific">Streptomyces rimosus subsp. rimosus</name>
    <dbReference type="NCBI Taxonomy" id="132474"/>
    <lineage>
        <taxon>Bacteria</taxon>
        <taxon>Bacillati</taxon>
        <taxon>Actinomycetota</taxon>
        <taxon>Actinomycetes</taxon>
        <taxon>Kitasatosporales</taxon>
        <taxon>Streptomycetaceae</taxon>
        <taxon>Streptomyces</taxon>
    </lineage>
</organism>
<feature type="transmembrane region" description="Helical" evidence="2">
    <location>
        <begin position="119"/>
        <end position="140"/>
    </location>
</feature>
<evidence type="ECO:0000259" key="3">
    <source>
        <dbReference type="Pfam" id="PF01757"/>
    </source>
</evidence>
<reference evidence="4 5" key="1">
    <citation type="submission" date="2022-03" db="EMBL/GenBank/DDBJ databases">
        <title>Complete genome of Streptomyces rimosus ssp. rimosus R7 (=ATCC 10970).</title>
        <authorList>
            <person name="Beganovic S."/>
            <person name="Ruckert C."/>
            <person name="Busche T."/>
            <person name="Kalinowski J."/>
            <person name="Wittmann C."/>
        </authorList>
    </citation>
    <scope>NUCLEOTIDE SEQUENCE [LARGE SCALE GENOMIC DNA]</scope>
    <source>
        <strain evidence="4 5">R7</strain>
    </source>
</reference>
<dbReference type="GO" id="GO:0016746">
    <property type="term" value="F:acyltransferase activity"/>
    <property type="evidence" value="ECO:0007669"/>
    <property type="project" value="UniProtKB-KW"/>
</dbReference>
<feature type="transmembrane region" description="Helical" evidence="2">
    <location>
        <begin position="341"/>
        <end position="361"/>
    </location>
</feature>
<gene>
    <name evidence="4" type="ORF">SRIMR7_00120</name>
</gene>
<evidence type="ECO:0000313" key="5">
    <source>
        <dbReference type="Proteomes" id="UP000829494"/>
    </source>
</evidence>
<dbReference type="Proteomes" id="UP000829494">
    <property type="component" value="Chromosome"/>
</dbReference>
<keyword evidence="2" id="KW-0472">Membrane</keyword>
<feature type="transmembrane region" description="Helical" evidence="2">
    <location>
        <begin position="219"/>
        <end position="241"/>
    </location>
</feature>
<feature type="transmembrane region" description="Helical" evidence="2">
    <location>
        <begin position="281"/>
        <end position="299"/>
    </location>
</feature>